<keyword evidence="5" id="KW-1185">Reference proteome</keyword>
<gene>
    <name evidence="4" type="ORF">DPMN_014618</name>
</gene>
<keyword evidence="2" id="KW-0547">Nucleotide-binding</keyword>
<proteinExistence type="inferred from homology"/>
<comment type="caution">
    <text evidence="4">The sequence shown here is derived from an EMBL/GenBank/DDBJ whole genome shotgun (WGS) entry which is preliminary data.</text>
</comment>
<comment type="similarity">
    <text evidence="1">Belongs to the heat shock protein 70 family.</text>
</comment>
<dbReference type="GO" id="GO:0140662">
    <property type="term" value="F:ATP-dependent protein folding chaperone"/>
    <property type="evidence" value="ECO:0007669"/>
    <property type="project" value="InterPro"/>
</dbReference>
<dbReference type="InterPro" id="IPR013126">
    <property type="entry name" value="Hsp_70_fam"/>
</dbReference>
<dbReference type="SUPFAM" id="SSF53067">
    <property type="entry name" value="Actin-like ATPase domain"/>
    <property type="match status" value="2"/>
</dbReference>
<dbReference type="EMBL" id="JAIWYP010000001">
    <property type="protein sequence ID" value="KAH3890534.1"/>
    <property type="molecule type" value="Genomic_DNA"/>
</dbReference>
<evidence type="ECO:0000256" key="3">
    <source>
        <dbReference type="ARBA" id="ARBA00022840"/>
    </source>
</evidence>
<name>A0A9D4S2W0_DREPO</name>
<reference evidence="4" key="1">
    <citation type="journal article" date="2019" name="bioRxiv">
        <title>The Genome of the Zebra Mussel, Dreissena polymorpha: A Resource for Invasive Species Research.</title>
        <authorList>
            <person name="McCartney M.A."/>
            <person name="Auch B."/>
            <person name="Kono T."/>
            <person name="Mallez S."/>
            <person name="Zhang Y."/>
            <person name="Obille A."/>
            <person name="Becker A."/>
            <person name="Abrahante J.E."/>
            <person name="Garbe J."/>
            <person name="Badalamenti J.P."/>
            <person name="Herman A."/>
            <person name="Mangelson H."/>
            <person name="Liachko I."/>
            <person name="Sullivan S."/>
            <person name="Sone E.D."/>
            <person name="Koren S."/>
            <person name="Silverstein K.A.T."/>
            <person name="Beckman K.B."/>
            <person name="Gohl D.M."/>
        </authorList>
    </citation>
    <scope>NUCLEOTIDE SEQUENCE</scope>
    <source>
        <strain evidence="4">Duluth1</strain>
        <tissue evidence="4">Whole animal</tissue>
    </source>
</reference>
<accession>A0A9D4S2W0</accession>
<evidence type="ECO:0000256" key="2">
    <source>
        <dbReference type="ARBA" id="ARBA00022741"/>
    </source>
</evidence>
<dbReference type="Gene3D" id="3.30.420.40">
    <property type="match status" value="2"/>
</dbReference>
<dbReference type="AlphaFoldDB" id="A0A9D4S2W0"/>
<sequence>MRRFLYIDMASALPVSVQATKDRLQVAAIDFGTTYSGYAFSFRDEFLKNPLKIFTNQWKSQGGSTNLLSMKTPSCVLFSPEGNFHSFGYNAEEKYMKLAMDDQHTRWFYFKHFKMLLYENKNLTRTTKLTDDKGLKMPAHKVFSACIRYLKDHLLEMHATTGEGLKLGEMHWVLTVPAIWDDSAKQFMREAAVEAGIESEYLSLALEPEAAALYCRYLPMEKVVSSAGKASIESFAPGKRYLVLDAGGGTIDITVHETLPDGTVKEVYKANGGPWGGTTVDKAFVSFLEEVTGPEVMQIFKTTYKGDFLDLMREFEVKKKTMSPNEDAEAKTVFRMPIAIHETYRTVHGTDFRMSMLLQQDIKDNVTFTGDKMRVRPAQIQALFQKTIDHIVNHLTDIFKRPEVQGANMILMVGGFSESKMLQNALKRSFPSKQMVSPEEASLAVLKGAVLFGHNPTAIVARMSRFTYGTDIWPIFDPTIHMISKLKIVDGEQRCADHFDKHIEVDTEVCAGMTFEEHTYFPLYTHQTKMSVKIFTSPQKNPLYIDEEGCSLLGKIVVDLPDTQTTKEKEVVVKLIYGNTELGVEARVVKTGRVLSARFDFLG</sequence>
<protein>
    <submittedName>
        <fullName evidence="4">Uncharacterized protein</fullName>
    </submittedName>
</protein>
<evidence type="ECO:0000313" key="4">
    <source>
        <dbReference type="EMBL" id="KAH3890534.1"/>
    </source>
</evidence>
<dbReference type="PANTHER" id="PTHR14187:SF5">
    <property type="entry name" value="HEAT SHOCK 70 KDA PROTEIN 12A"/>
    <property type="match status" value="1"/>
</dbReference>
<organism evidence="4 5">
    <name type="scientific">Dreissena polymorpha</name>
    <name type="common">Zebra mussel</name>
    <name type="synonym">Mytilus polymorpha</name>
    <dbReference type="NCBI Taxonomy" id="45954"/>
    <lineage>
        <taxon>Eukaryota</taxon>
        <taxon>Metazoa</taxon>
        <taxon>Spiralia</taxon>
        <taxon>Lophotrochozoa</taxon>
        <taxon>Mollusca</taxon>
        <taxon>Bivalvia</taxon>
        <taxon>Autobranchia</taxon>
        <taxon>Heteroconchia</taxon>
        <taxon>Euheterodonta</taxon>
        <taxon>Imparidentia</taxon>
        <taxon>Neoheterodontei</taxon>
        <taxon>Myida</taxon>
        <taxon>Dreissenoidea</taxon>
        <taxon>Dreissenidae</taxon>
        <taxon>Dreissena</taxon>
    </lineage>
</organism>
<evidence type="ECO:0000313" key="5">
    <source>
        <dbReference type="Proteomes" id="UP000828390"/>
    </source>
</evidence>
<dbReference type="GO" id="GO:0005524">
    <property type="term" value="F:ATP binding"/>
    <property type="evidence" value="ECO:0007669"/>
    <property type="project" value="UniProtKB-KW"/>
</dbReference>
<dbReference type="InterPro" id="IPR043129">
    <property type="entry name" value="ATPase_NBD"/>
</dbReference>
<keyword evidence="3" id="KW-0067">ATP-binding</keyword>
<dbReference type="Pfam" id="PF00012">
    <property type="entry name" value="HSP70"/>
    <property type="match status" value="1"/>
</dbReference>
<evidence type="ECO:0000256" key="1">
    <source>
        <dbReference type="ARBA" id="ARBA00007381"/>
    </source>
</evidence>
<dbReference type="PANTHER" id="PTHR14187">
    <property type="entry name" value="ALPHA KINASE/ELONGATION FACTOR 2 KINASE"/>
    <property type="match status" value="1"/>
</dbReference>
<dbReference type="OrthoDB" id="6127299at2759"/>
<dbReference type="CDD" id="cd10229">
    <property type="entry name" value="ASKHA_NBD_HSP70_HSPA12"/>
    <property type="match status" value="1"/>
</dbReference>
<reference evidence="4" key="2">
    <citation type="submission" date="2020-11" db="EMBL/GenBank/DDBJ databases">
        <authorList>
            <person name="McCartney M.A."/>
            <person name="Auch B."/>
            <person name="Kono T."/>
            <person name="Mallez S."/>
            <person name="Becker A."/>
            <person name="Gohl D.M."/>
            <person name="Silverstein K.A.T."/>
            <person name="Koren S."/>
            <person name="Bechman K.B."/>
            <person name="Herman A."/>
            <person name="Abrahante J.E."/>
            <person name="Garbe J."/>
        </authorList>
    </citation>
    <scope>NUCLEOTIDE SEQUENCE</scope>
    <source>
        <strain evidence="4">Duluth1</strain>
        <tissue evidence="4">Whole animal</tissue>
    </source>
</reference>
<dbReference type="Proteomes" id="UP000828390">
    <property type="component" value="Unassembled WGS sequence"/>
</dbReference>